<dbReference type="GO" id="GO:0016853">
    <property type="term" value="F:isomerase activity"/>
    <property type="evidence" value="ECO:0007669"/>
    <property type="project" value="UniProtKB-KW"/>
</dbReference>
<gene>
    <name evidence="10" type="ORF">LVJ82_12715</name>
</gene>
<dbReference type="SUPFAM" id="SSF54534">
    <property type="entry name" value="FKBP-like"/>
    <property type="match status" value="1"/>
</dbReference>
<evidence type="ECO:0000256" key="1">
    <source>
        <dbReference type="ARBA" id="ARBA00000971"/>
    </source>
</evidence>
<evidence type="ECO:0000256" key="5">
    <source>
        <dbReference type="ARBA" id="ARBA00023110"/>
    </source>
</evidence>
<dbReference type="EC" id="5.2.1.8" evidence="3"/>
<accession>A0ABY4DXT2</accession>
<dbReference type="PROSITE" id="PS50198">
    <property type="entry name" value="PPIC_PPIASE_2"/>
    <property type="match status" value="1"/>
</dbReference>
<evidence type="ECO:0000313" key="10">
    <source>
        <dbReference type="EMBL" id="UOO88331.1"/>
    </source>
</evidence>
<dbReference type="Pfam" id="PF13623">
    <property type="entry name" value="SurA_N_2"/>
    <property type="match status" value="1"/>
</dbReference>
<keyword evidence="5 7" id="KW-0697">Rotamase</keyword>
<evidence type="ECO:0000256" key="8">
    <source>
        <dbReference type="SAM" id="SignalP"/>
    </source>
</evidence>
<dbReference type="SUPFAM" id="SSF109998">
    <property type="entry name" value="Triger factor/SurA peptide-binding domain-like"/>
    <property type="match status" value="1"/>
</dbReference>
<evidence type="ECO:0000256" key="2">
    <source>
        <dbReference type="ARBA" id="ARBA00007656"/>
    </source>
</evidence>
<feature type="domain" description="PpiC" evidence="9">
    <location>
        <begin position="153"/>
        <end position="247"/>
    </location>
</feature>
<keyword evidence="6 7" id="KW-0413">Isomerase</keyword>
<keyword evidence="11" id="KW-1185">Reference proteome</keyword>
<dbReference type="InterPro" id="IPR046357">
    <property type="entry name" value="PPIase_dom_sf"/>
</dbReference>
<evidence type="ECO:0000313" key="11">
    <source>
        <dbReference type="Proteomes" id="UP000832011"/>
    </source>
</evidence>
<dbReference type="Pfam" id="PF13145">
    <property type="entry name" value="Rotamase_2"/>
    <property type="match status" value="1"/>
</dbReference>
<dbReference type="InterPro" id="IPR027304">
    <property type="entry name" value="Trigger_fact/SurA_dom_sf"/>
</dbReference>
<name>A0ABY4DXT2_9NEIS</name>
<feature type="chain" id="PRO_5046800180" description="peptidylprolyl isomerase" evidence="8">
    <location>
        <begin position="21"/>
        <end position="287"/>
    </location>
</feature>
<dbReference type="RefSeq" id="WP_058357984.1">
    <property type="nucleotide sequence ID" value="NZ_CABKVG010000010.1"/>
</dbReference>
<evidence type="ECO:0000259" key="9">
    <source>
        <dbReference type="PROSITE" id="PS50198"/>
    </source>
</evidence>
<dbReference type="Gene3D" id="1.10.8.1040">
    <property type="match status" value="1"/>
</dbReference>
<dbReference type="PANTHER" id="PTHR47245">
    <property type="entry name" value="PEPTIDYLPROLYL ISOMERASE"/>
    <property type="match status" value="1"/>
</dbReference>
<sequence length="287" mass="31545">MKTTLTAAILMAAFATSAYAQTLVTVNGEKIDSSAIDTQVQLITEQSKGQVQDSQQLRAGLLNRMVTQTLVNQEAKKLQLEKSAAYKDALEKSRAAAKQQGADKQANFKQQFATYERDLLSDTYMYHVVSQNPATEADAQKFYNDYQARYKGTDEVKLSEIFVANEADAKAVTADLKKGQSFADVAKAKSIDGAAKQTGGVNPRYMPLKDLQESAPLVYGAVAKLKKGQYSQAVSAQNVWAVFKVDDKRAVDVPEFAKMKPAILNQLNNERINNAIGQLYQNADIKQ</sequence>
<dbReference type="Gene3D" id="3.10.50.40">
    <property type="match status" value="1"/>
</dbReference>
<dbReference type="InterPro" id="IPR000297">
    <property type="entry name" value="PPIase_PpiC"/>
</dbReference>
<dbReference type="InterPro" id="IPR050245">
    <property type="entry name" value="PrsA_foldase"/>
</dbReference>
<protein>
    <recommendedName>
        <fullName evidence="3">peptidylprolyl isomerase</fullName>
        <ecNumber evidence="3">5.2.1.8</ecNumber>
    </recommendedName>
</protein>
<evidence type="ECO:0000256" key="4">
    <source>
        <dbReference type="ARBA" id="ARBA00022729"/>
    </source>
</evidence>
<dbReference type="EMBL" id="CP091511">
    <property type="protein sequence ID" value="UOO88331.1"/>
    <property type="molecule type" value="Genomic_DNA"/>
</dbReference>
<evidence type="ECO:0000256" key="6">
    <source>
        <dbReference type="ARBA" id="ARBA00023235"/>
    </source>
</evidence>
<evidence type="ECO:0000256" key="3">
    <source>
        <dbReference type="ARBA" id="ARBA00013194"/>
    </source>
</evidence>
<comment type="similarity">
    <text evidence="2">Belongs to the PpiC/parvulin rotamase family.</text>
</comment>
<evidence type="ECO:0000256" key="7">
    <source>
        <dbReference type="PROSITE-ProRule" id="PRU00278"/>
    </source>
</evidence>
<comment type="catalytic activity">
    <reaction evidence="1">
        <text>[protein]-peptidylproline (omega=180) = [protein]-peptidylproline (omega=0)</text>
        <dbReference type="Rhea" id="RHEA:16237"/>
        <dbReference type="Rhea" id="RHEA-COMP:10747"/>
        <dbReference type="Rhea" id="RHEA-COMP:10748"/>
        <dbReference type="ChEBI" id="CHEBI:83833"/>
        <dbReference type="ChEBI" id="CHEBI:83834"/>
        <dbReference type="EC" id="5.2.1.8"/>
    </reaction>
</comment>
<reference evidence="10 11" key="1">
    <citation type="journal article" date="2022" name="Res Sq">
        <title>Evolution of multicellular longitudinally dividing oral cavity symbionts (Neisseriaceae).</title>
        <authorList>
            <person name="Nyongesa S."/>
            <person name="Weber P."/>
            <person name="Bernet E."/>
            <person name="Pullido F."/>
            <person name="Nieckarz M."/>
            <person name="Delaby M."/>
            <person name="Nieves C."/>
            <person name="Viehboeck T."/>
            <person name="Krause N."/>
            <person name="Rivera-Millot A."/>
            <person name="Nakamura A."/>
            <person name="Vischer N."/>
            <person name="VanNieuwenhze M."/>
            <person name="Brun Y."/>
            <person name="Cava F."/>
            <person name="Bulgheresi S."/>
            <person name="Veyrier F."/>
        </authorList>
    </citation>
    <scope>NUCLEOTIDE SEQUENCE [LARGE SCALE GENOMIC DNA]</scope>
    <source>
        <strain evidence="10 11">SN4</strain>
    </source>
</reference>
<feature type="signal peptide" evidence="8">
    <location>
        <begin position="1"/>
        <end position="20"/>
    </location>
</feature>
<organism evidence="10 11">
    <name type="scientific">Vitreoscilla massiliensis</name>
    <dbReference type="NCBI Taxonomy" id="1689272"/>
    <lineage>
        <taxon>Bacteria</taxon>
        <taxon>Pseudomonadati</taxon>
        <taxon>Pseudomonadota</taxon>
        <taxon>Betaproteobacteria</taxon>
        <taxon>Neisseriales</taxon>
        <taxon>Neisseriaceae</taxon>
        <taxon>Vitreoscilla</taxon>
    </lineage>
</organism>
<dbReference type="PANTHER" id="PTHR47245:SF1">
    <property type="entry name" value="FOLDASE PROTEIN PRSA"/>
    <property type="match status" value="1"/>
</dbReference>
<proteinExistence type="inferred from homology"/>
<keyword evidence="4 8" id="KW-0732">Signal</keyword>
<dbReference type="Proteomes" id="UP000832011">
    <property type="component" value="Chromosome"/>
</dbReference>